<proteinExistence type="predicted"/>
<dbReference type="Proteomes" id="UP000075615">
    <property type="component" value="Unassembled WGS sequence"/>
</dbReference>
<keyword evidence="4" id="KW-1185">Reference proteome</keyword>
<evidence type="ECO:0000259" key="2">
    <source>
        <dbReference type="Pfam" id="PF01648"/>
    </source>
</evidence>
<dbReference type="Gene3D" id="3.90.470.20">
    <property type="entry name" value="4'-phosphopantetheinyl transferase domain"/>
    <property type="match status" value="1"/>
</dbReference>
<comment type="caution">
    <text evidence="3">The sequence shown here is derived from an EMBL/GenBank/DDBJ whole genome shotgun (WGS) entry which is preliminary data.</text>
</comment>
<dbReference type="AlphaFoldDB" id="A0A150XCJ6"/>
<gene>
    <name evidence="3" type="ORF">AWN68_05335</name>
</gene>
<dbReference type="EMBL" id="LRDB01000023">
    <property type="protein sequence ID" value="KYG76459.1"/>
    <property type="molecule type" value="Genomic_DNA"/>
</dbReference>
<sequence length="206" mass="23456">MPLFLKADINPKVCFAIWKTEESEEELMRLYQPSATEITVLSGFKIEIKRREWLSSRLALKTLFPDQDYEVNKDTFGKPHISLEGVGISISHTKNFGAAAYSLTGPIGIDIEHDRDQIKRIAHKFLHLTEKPWAENQVDKLTQIWCAKEALYKLHGRTQLIFADQLVVGQPNPKQQANGQIIESGISSVFNVQWLKEADLNCCLAY</sequence>
<evidence type="ECO:0000313" key="4">
    <source>
        <dbReference type="Proteomes" id="UP000075615"/>
    </source>
</evidence>
<protein>
    <recommendedName>
        <fullName evidence="2">4'-phosphopantetheinyl transferase domain-containing protein</fullName>
    </recommendedName>
</protein>
<accession>A0A150XCJ6</accession>
<evidence type="ECO:0000256" key="1">
    <source>
        <dbReference type="ARBA" id="ARBA00022679"/>
    </source>
</evidence>
<keyword evidence="1" id="KW-0808">Transferase</keyword>
<dbReference type="GO" id="GO:0000287">
    <property type="term" value="F:magnesium ion binding"/>
    <property type="evidence" value="ECO:0007669"/>
    <property type="project" value="InterPro"/>
</dbReference>
<dbReference type="RefSeq" id="WP_068415508.1">
    <property type="nucleotide sequence ID" value="NZ_LRDB01000023.1"/>
</dbReference>
<dbReference type="InterPro" id="IPR008278">
    <property type="entry name" value="4-PPantetheinyl_Trfase_dom"/>
</dbReference>
<dbReference type="OrthoDB" id="1190494at2"/>
<reference evidence="3 4" key="1">
    <citation type="submission" date="2016-01" db="EMBL/GenBank/DDBJ databases">
        <title>Genome sequencing of Roseivirga echinicomitans KMM 6058.</title>
        <authorList>
            <person name="Selvaratnam C."/>
            <person name="Thevarajoo S."/>
            <person name="Goh K.M."/>
            <person name="Ee R."/>
            <person name="Chan K.-G."/>
            <person name="Chong C.S."/>
        </authorList>
    </citation>
    <scope>NUCLEOTIDE SEQUENCE [LARGE SCALE GENOMIC DNA]</scope>
    <source>
        <strain evidence="3 4">KMM 6058</strain>
    </source>
</reference>
<dbReference type="Pfam" id="PF01648">
    <property type="entry name" value="ACPS"/>
    <property type="match status" value="1"/>
</dbReference>
<evidence type="ECO:0000313" key="3">
    <source>
        <dbReference type="EMBL" id="KYG76459.1"/>
    </source>
</evidence>
<feature type="domain" description="4'-phosphopantetheinyl transferase" evidence="2">
    <location>
        <begin position="106"/>
        <end position="163"/>
    </location>
</feature>
<dbReference type="STRING" id="296218.AWN68_05335"/>
<name>A0A150XCJ6_9BACT</name>
<dbReference type="SUPFAM" id="SSF56214">
    <property type="entry name" value="4'-phosphopantetheinyl transferase"/>
    <property type="match status" value="2"/>
</dbReference>
<dbReference type="InterPro" id="IPR037143">
    <property type="entry name" value="4-PPantetheinyl_Trfase_dom_sf"/>
</dbReference>
<dbReference type="GO" id="GO:0008897">
    <property type="term" value="F:holo-[acyl-carrier-protein] synthase activity"/>
    <property type="evidence" value="ECO:0007669"/>
    <property type="project" value="InterPro"/>
</dbReference>
<organism evidence="3 4">
    <name type="scientific">Roseivirga echinicomitans</name>
    <dbReference type="NCBI Taxonomy" id="296218"/>
    <lineage>
        <taxon>Bacteria</taxon>
        <taxon>Pseudomonadati</taxon>
        <taxon>Bacteroidota</taxon>
        <taxon>Cytophagia</taxon>
        <taxon>Cytophagales</taxon>
        <taxon>Roseivirgaceae</taxon>
        <taxon>Roseivirga</taxon>
    </lineage>
</organism>